<gene>
    <name evidence="2" type="ORF">KIPB_008235</name>
</gene>
<accession>A0A9K3D073</accession>
<feature type="non-terminal residue" evidence="2">
    <location>
        <position position="1"/>
    </location>
</feature>
<dbReference type="Proteomes" id="UP000265618">
    <property type="component" value="Unassembled WGS sequence"/>
</dbReference>
<comment type="caution">
    <text evidence="2">The sequence shown here is derived from an EMBL/GenBank/DDBJ whole genome shotgun (WGS) entry which is preliminary data.</text>
</comment>
<name>A0A9K3D073_9EUKA</name>
<reference evidence="2 3" key="1">
    <citation type="journal article" date="2018" name="PLoS ONE">
        <title>The draft genome of Kipferlia bialata reveals reductive genome evolution in fornicate parasites.</title>
        <authorList>
            <person name="Tanifuji G."/>
            <person name="Takabayashi S."/>
            <person name="Kume K."/>
            <person name="Takagi M."/>
            <person name="Nakayama T."/>
            <person name="Kamikawa R."/>
            <person name="Inagaki Y."/>
            <person name="Hashimoto T."/>
        </authorList>
    </citation>
    <scope>NUCLEOTIDE SEQUENCE [LARGE SCALE GENOMIC DNA]</scope>
    <source>
        <strain evidence="2">NY0173</strain>
    </source>
</reference>
<proteinExistence type="predicted"/>
<keyword evidence="3" id="KW-1185">Reference proteome</keyword>
<evidence type="ECO:0000256" key="1">
    <source>
        <dbReference type="SAM" id="MobiDB-lite"/>
    </source>
</evidence>
<feature type="region of interest" description="Disordered" evidence="1">
    <location>
        <begin position="1"/>
        <end position="22"/>
    </location>
</feature>
<organism evidence="2 3">
    <name type="scientific">Kipferlia bialata</name>
    <dbReference type="NCBI Taxonomy" id="797122"/>
    <lineage>
        <taxon>Eukaryota</taxon>
        <taxon>Metamonada</taxon>
        <taxon>Carpediemonas-like organisms</taxon>
        <taxon>Kipferlia</taxon>
    </lineage>
</organism>
<protein>
    <submittedName>
        <fullName evidence="2">Uncharacterized protein</fullName>
    </submittedName>
</protein>
<sequence>PFHPNGGRIAPGRLPLNSPTRKHLESQPILRLVLGEACADAGC</sequence>
<dbReference type="AlphaFoldDB" id="A0A9K3D073"/>
<evidence type="ECO:0000313" key="3">
    <source>
        <dbReference type="Proteomes" id="UP000265618"/>
    </source>
</evidence>
<dbReference type="EMBL" id="BDIP01002501">
    <property type="protein sequence ID" value="GIQ86386.1"/>
    <property type="molecule type" value="Genomic_DNA"/>
</dbReference>
<evidence type="ECO:0000313" key="2">
    <source>
        <dbReference type="EMBL" id="GIQ86386.1"/>
    </source>
</evidence>